<evidence type="ECO:0000313" key="1">
    <source>
        <dbReference type="EMBL" id="ATP08965.1"/>
    </source>
</evidence>
<proteinExistence type="predicted"/>
<reference evidence="2" key="1">
    <citation type="journal article" date="2018" name="BMC Genomics">
        <title>The complete and fully assembled genome sequence of Aeromonas salmonicida subsp. pectinolytica and its comparative analysis with other Aeromonas species: investigation of the mobilome in environmental and pathogenic strains.</title>
        <authorList>
            <person name="Pfeiffer F."/>
            <person name="Zamora-Lagos M.A."/>
            <person name="Blettinger M."/>
            <person name="Yeroslaviz A."/>
            <person name="Dahl A."/>
            <person name="Gruber S."/>
            <person name="Habermann B.H."/>
        </authorList>
    </citation>
    <scope>NUCLEOTIDE SEQUENCE [LARGE SCALE GENOMIC DNA]</scope>
    <source>
        <strain evidence="2">34mel</strain>
    </source>
</reference>
<gene>
    <name evidence="1" type="ORF">Asalp_17600</name>
</gene>
<dbReference type="AlphaFoldDB" id="A0A2D1QFE3"/>
<organism evidence="1 2">
    <name type="scientific">Aeromonas salmonicida subsp. pectinolytica 34mel</name>
    <dbReference type="NCBI Taxonomy" id="1324960"/>
    <lineage>
        <taxon>Bacteria</taxon>
        <taxon>Pseudomonadati</taxon>
        <taxon>Pseudomonadota</taxon>
        <taxon>Gammaproteobacteria</taxon>
        <taxon>Aeromonadales</taxon>
        <taxon>Aeromonadaceae</taxon>
        <taxon>Aeromonas</taxon>
    </lineage>
</organism>
<name>A0A2D1QFE3_AERSA</name>
<accession>A0A2D1QFE3</accession>
<protein>
    <submittedName>
        <fullName evidence="1">Uncharacterized protein</fullName>
    </submittedName>
</protein>
<dbReference type="OrthoDB" id="5591284at2"/>
<sequence>MSNNILSGSRELHLTPILLDLNALYHPPKRPLTALGVISAFMPLFGYGWQAMTQDPETHFRHEIGKRINKHKTDEANLILMLQLAGMLDCHCLHITLPYALGEEPLATLQRRLPRWQITQTEQLLVAELPLPAAPASPQSDTSAS</sequence>
<dbReference type="EMBL" id="CP022426">
    <property type="protein sequence ID" value="ATP08965.1"/>
    <property type="molecule type" value="Genomic_DNA"/>
</dbReference>
<dbReference type="RefSeq" id="WP_034523257.1">
    <property type="nucleotide sequence ID" value="NZ_ARYZ02000001.1"/>
</dbReference>
<evidence type="ECO:0000313" key="2">
    <source>
        <dbReference type="Proteomes" id="UP000222916"/>
    </source>
</evidence>
<dbReference type="Proteomes" id="UP000222916">
    <property type="component" value="Chromosome"/>
</dbReference>